<dbReference type="OrthoDB" id="1577640at2759"/>
<dbReference type="PANTHER" id="PTHR10039:SF16">
    <property type="entry name" value="GPI INOSITOL-DEACYLASE"/>
    <property type="match status" value="1"/>
</dbReference>
<dbReference type="AlphaFoldDB" id="A0A1E3B9N2"/>
<dbReference type="Pfam" id="PF24883">
    <property type="entry name" value="NPHP3_N"/>
    <property type="match status" value="1"/>
</dbReference>
<keyword evidence="4" id="KW-1185">Reference proteome</keyword>
<dbReference type="InterPro" id="IPR027417">
    <property type="entry name" value="P-loop_NTPase"/>
</dbReference>
<comment type="caution">
    <text evidence="3">The sequence shown here is derived from an EMBL/GenBank/DDBJ whole genome shotgun (WGS) entry which is preliminary data.</text>
</comment>
<accession>A0A1E3B9N2</accession>
<dbReference type="InterPro" id="IPR007111">
    <property type="entry name" value="NACHT_NTPase"/>
</dbReference>
<dbReference type="SUPFAM" id="SSF52540">
    <property type="entry name" value="P-loop containing nucleoside triphosphate hydrolases"/>
    <property type="match status" value="1"/>
</dbReference>
<name>A0A1E3B9N2_ASPCR</name>
<protein>
    <recommendedName>
        <fullName evidence="2">NACHT domain-containing protein</fullName>
    </recommendedName>
</protein>
<dbReference type="Gene3D" id="3.40.50.300">
    <property type="entry name" value="P-loop containing nucleotide triphosphate hydrolases"/>
    <property type="match status" value="1"/>
</dbReference>
<dbReference type="VEuPathDB" id="FungiDB:SI65_07299"/>
<evidence type="ECO:0000259" key="2">
    <source>
        <dbReference type="PROSITE" id="PS50837"/>
    </source>
</evidence>
<gene>
    <name evidence="3" type="ORF">SI65_07299</name>
</gene>
<dbReference type="Proteomes" id="UP000094569">
    <property type="component" value="Unassembled WGS sequence"/>
</dbReference>
<reference evidence="3 4" key="1">
    <citation type="journal article" date="2016" name="BMC Genomics">
        <title>Comparative genomic and transcriptomic analyses of the Fuzhuan brick tea-fermentation fungus Aspergillus cristatus.</title>
        <authorList>
            <person name="Ge Y."/>
            <person name="Wang Y."/>
            <person name="Liu Y."/>
            <person name="Tan Y."/>
            <person name="Ren X."/>
            <person name="Zhang X."/>
            <person name="Hyde K.D."/>
            <person name="Liu Y."/>
            <person name="Liu Z."/>
        </authorList>
    </citation>
    <scope>NUCLEOTIDE SEQUENCE [LARGE SCALE GENOMIC DNA]</scope>
    <source>
        <strain evidence="3 4">GZAAS20.1005</strain>
    </source>
</reference>
<feature type="domain" description="NACHT" evidence="2">
    <location>
        <begin position="173"/>
        <end position="321"/>
    </location>
</feature>
<proteinExistence type="predicted"/>
<evidence type="ECO:0000256" key="1">
    <source>
        <dbReference type="ARBA" id="ARBA00022737"/>
    </source>
</evidence>
<dbReference type="InterPro" id="IPR056884">
    <property type="entry name" value="NPHP3-like_N"/>
</dbReference>
<dbReference type="STRING" id="573508.A0A1E3B9N2"/>
<dbReference type="PANTHER" id="PTHR10039">
    <property type="entry name" value="AMELOGENIN"/>
    <property type="match status" value="1"/>
</dbReference>
<dbReference type="PROSITE" id="PS50837">
    <property type="entry name" value="NACHT"/>
    <property type="match status" value="1"/>
</dbReference>
<dbReference type="EMBL" id="JXNT01000008">
    <property type="protein sequence ID" value="ODM17624.1"/>
    <property type="molecule type" value="Genomic_DNA"/>
</dbReference>
<evidence type="ECO:0000313" key="3">
    <source>
        <dbReference type="EMBL" id="ODM17624.1"/>
    </source>
</evidence>
<keyword evidence="1" id="KW-0677">Repeat</keyword>
<sequence>MKEYISEQLRSLILNILGDESSRVQRDHNDRALCLTSSSEEMSFCNYESFKAPLPDGIKGTIKASSRRVAYLFRQSTFQKLDEDIQEIRDNLSVALDALHLGERKKLHDYITEVKLLLEHIQAGHISSRVRDWLQAPDATINHNAACAKRHAGTGLWFINSHYFKNWAAQNNSFLWLNGFAGCGKSVLCSTVIQHTFRQRHNQADNQADVGIAFFYFAFSDESKQDESGMIWALLLQLAGQRQECQTDITHLHTLYTYGTPPVGVLLEQLRRTVQRFQHVYIFVDALDESPRYDKRDRVLETVRNMRGWHLPSLHLLVTSRDEFDIRRSLNPGPDEDVILKKDEIDRDIENFISSQLKTNQHLQKWQNFHDKIQQALSKRAQGM</sequence>
<evidence type="ECO:0000313" key="4">
    <source>
        <dbReference type="Proteomes" id="UP000094569"/>
    </source>
</evidence>
<organism evidence="3 4">
    <name type="scientific">Aspergillus cristatus</name>
    <name type="common">Chinese Fuzhuan brick tea-fermentation fungus</name>
    <name type="synonym">Eurotium cristatum</name>
    <dbReference type="NCBI Taxonomy" id="573508"/>
    <lineage>
        <taxon>Eukaryota</taxon>
        <taxon>Fungi</taxon>
        <taxon>Dikarya</taxon>
        <taxon>Ascomycota</taxon>
        <taxon>Pezizomycotina</taxon>
        <taxon>Eurotiomycetes</taxon>
        <taxon>Eurotiomycetidae</taxon>
        <taxon>Eurotiales</taxon>
        <taxon>Aspergillaceae</taxon>
        <taxon>Aspergillus</taxon>
        <taxon>Aspergillus subgen. Aspergillus</taxon>
    </lineage>
</organism>